<evidence type="ECO:0000256" key="1">
    <source>
        <dbReference type="SAM" id="MobiDB-lite"/>
    </source>
</evidence>
<reference evidence="4" key="1">
    <citation type="submission" date="2018-10" db="EMBL/GenBank/DDBJ databases">
        <title>Transcriptome assembly of Aceria tosichella (Wheat curl mite) Type 2.</title>
        <authorList>
            <person name="Scully E.D."/>
            <person name="Geib S.M."/>
            <person name="Palmer N.A."/>
            <person name="Gupta A.K."/>
            <person name="Sarath G."/>
            <person name="Tatineni S."/>
        </authorList>
    </citation>
    <scope>NUCLEOTIDE SEQUENCE</scope>
    <source>
        <strain evidence="4">LincolnNE</strain>
    </source>
</reference>
<dbReference type="Gene3D" id="2.170.140.10">
    <property type="entry name" value="Chitin binding domain"/>
    <property type="match status" value="2"/>
</dbReference>
<evidence type="ECO:0000256" key="2">
    <source>
        <dbReference type="SAM" id="SignalP"/>
    </source>
</evidence>
<feature type="compositionally biased region" description="Low complexity" evidence="1">
    <location>
        <begin position="186"/>
        <end position="204"/>
    </location>
</feature>
<dbReference type="SUPFAM" id="SSF57625">
    <property type="entry name" value="Invertebrate chitin-binding proteins"/>
    <property type="match status" value="2"/>
</dbReference>
<evidence type="ECO:0000313" key="4">
    <source>
        <dbReference type="EMBL" id="MDE48080.1"/>
    </source>
</evidence>
<name>A0A6G1SDT3_9ACAR</name>
<feature type="compositionally biased region" description="Low complexity" evidence="1">
    <location>
        <begin position="310"/>
        <end position="331"/>
    </location>
</feature>
<feature type="region of interest" description="Disordered" evidence="1">
    <location>
        <begin position="175"/>
        <end position="205"/>
    </location>
</feature>
<accession>A0A6G1SDT3</accession>
<dbReference type="AlphaFoldDB" id="A0A6G1SDT3"/>
<proteinExistence type="predicted"/>
<feature type="domain" description="Chitin-binding type-2" evidence="3">
    <location>
        <begin position="417"/>
        <end position="476"/>
    </location>
</feature>
<feature type="chain" id="PRO_5026154334" description="Chitin-binding type-2 domain-containing protein" evidence="2">
    <location>
        <begin position="32"/>
        <end position="542"/>
    </location>
</feature>
<dbReference type="GO" id="GO:0005576">
    <property type="term" value="C:extracellular region"/>
    <property type="evidence" value="ECO:0007669"/>
    <property type="project" value="InterPro"/>
</dbReference>
<feature type="compositionally biased region" description="Low complexity" evidence="1">
    <location>
        <begin position="270"/>
        <end position="295"/>
    </location>
</feature>
<dbReference type="EMBL" id="GGYP01003309">
    <property type="protein sequence ID" value="MDE48080.1"/>
    <property type="molecule type" value="Transcribed_RNA"/>
</dbReference>
<gene>
    <name evidence="4" type="ORF">g.8951</name>
</gene>
<dbReference type="SMART" id="SM00494">
    <property type="entry name" value="ChtBD2"/>
    <property type="match status" value="2"/>
</dbReference>
<keyword evidence="2" id="KW-0732">Signal</keyword>
<feature type="domain" description="Chitin-binding type-2" evidence="3">
    <location>
        <begin position="349"/>
        <end position="408"/>
    </location>
</feature>
<feature type="region of interest" description="Disordered" evidence="1">
    <location>
        <begin position="103"/>
        <end position="147"/>
    </location>
</feature>
<dbReference type="InterPro" id="IPR036508">
    <property type="entry name" value="Chitin-bd_dom_sf"/>
</dbReference>
<feature type="region of interest" description="Disordered" evidence="1">
    <location>
        <begin position="239"/>
        <end position="333"/>
    </location>
</feature>
<feature type="compositionally biased region" description="Low complexity" evidence="1">
    <location>
        <begin position="103"/>
        <end position="121"/>
    </location>
</feature>
<dbReference type="GO" id="GO:0008061">
    <property type="term" value="F:chitin binding"/>
    <property type="evidence" value="ECO:0007669"/>
    <property type="project" value="InterPro"/>
</dbReference>
<dbReference type="PROSITE" id="PS50940">
    <property type="entry name" value="CHIT_BIND_II"/>
    <property type="match status" value="2"/>
</dbReference>
<protein>
    <recommendedName>
        <fullName evidence="3">Chitin-binding type-2 domain-containing protein</fullName>
    </recommendedName>
</protein>
<dbReference type="Pfam" id="PF01607">
    <property type="entry name" value="CBM_14"/>
    <property type="match status" value="2"/>
</dbReference>
<dbReference type="InterPro" id="IPR002557">
    <property type="entry name" value="Chitin-bd_dom"/>
</dbReference>
<sequence>MSTSRPKPTATTITICAISLMLLSLIAIARCQAPDGDDSFEFQHQDIGRISGLSSGTSQVAPQTTIVARQQPSSFASSPQAETVQPQLPTTVAAAVDQVAQLERTSQSRHTQRQQTTGSQRKPNRVTLVARRDPPSVVTSAQPASLAVQLPAPPQQYSTPQQYQTAAPSAASLELPQPTFAPQPPQQEAAPQQLAPSSQQPLTLVSGPALNSFRATGGSVSPRHSALIAQVAAERAAAASLISTHSEPAPQSPALAPVSHEQQHQHHHQQQQQQQPAFASFSSQLASQQAASSSQLLTTPFQGSHHHQGQARQHQQQQQQQLSSASQPQAAVNQLEEPVVAPSFEHVLGHGCPHKGVFSWENKEHCDRYYMCTNGTFTEEACPNGLAYSQLGAVYQHCAYNWNVNCGNKKTAEPIASPGCPWQFGIFPIVQNGRCSIDYYACEWGVPETKRCTPEGLFYDDRIKGCQWADQLGCKSEGLLNFKCPSEDEDNPYWPYPRYYHTAQDVIVCVNEQPRLVHCNEDQLVDSGSLACIEVRKKKRPL</sequence>
<organism evidence="4">
    <name type="scientific">Aceria tosichella</name>
    <name type="common">wheat curl mite</name>
    <dbReference type="NCBI Taxonomy" id="561515"/>
    <lineage>
        <taxon>Eukaryota</taxon>
        <taxon>Metazoa</taxon>
        <taxon>Ecdysozoa</taxon>
        <taxon>Arthropoda</taxon>
        <taxon>Chelicerata</taxon>
        <taxon>Arachnida</taxon>
        <taxon>Acari</taxon>
        <taxon>Acariformes</taxon>
        <taxon>Trombidiformes</taxon>
        <taxon>Prostigmata</taxon>
        <taxon>Eupodina</taxon>
        <taxon>Eriophyoidea</taxon>
        <taxon>Eriophyidae</taxon>
        <taxon>Eriophyinae</taxon>
        <taxon>Aceriini</taxon>
        <taxon>Aceria</taxon>
    </lineage>
</organism>
<evidence type="ECO:0000259" key="3">
    <source>
        <dbReference type="PROSITE" id="PS50940"/>
    </source>
</evidence>
<feature type="signal peptide" evidence="2">
    <location>
        <begin position="1"/>
        <end position="31"/>
    </location>
</feature>